<name>A0A834ZS22_TETSI</name>
<comment type="similarity">
    <text evidence="1">Belongs to the glycosyl hydrolase 10 (cellulase F) family.</text>
</comment>
<evidence type="ECO:0000256" key="2">
    <source>
        <dbReference type="ARBA" id="ARBA00022737"/>
    </source>
</evidence>
<dbReference type="Pfam" id="PF00331">
    <property type="entry name" value="Glyco_hydro_10"/>
    <property type="match status" value="2"/>
</dbReference>
<sequence length="1113" mass="125318">MKVFEGNHLFLLLFSLLFAVCSANALSYDYTASIEARVMVNPEFDHGLTGWSTFGGAKIEERVSEGGNKFVVAHSRNRPYDSFSQKLYMQKGKLYTFSAWIQVSDGNVPVTAVFKTSAGYRHAGAVVAESGCWSMLKGGLTVASSGLAEPYFELHRFMDEQKPMQTRKSNVRFQAVDCQGRTLAGATISLKHKKLGFPFGSAINKYILNNTAYQNWFASRFTVTVFENEMKWYSTELSPGKEDYSIPDAMVSFAEQHGIAVRGHNVFWDDPKYQPWWVYSLSPDQLRAAVEKRISSVMSRYAGKLIGWDVVNENLHFSFFEDKLGGYASAAFYKRAHQLDSGTTMFMNEYNTIEESKDGESAPAKYLQKLREIKSYRQNSGPTGVGLEAHFRTPNIPYMRASIDTLAAAGLPIWLTELDLQKDPNQARYLEEILREAHGHPAVKGIVMWSGWHPEGCDRMCLTDYNFKNLPTGDVVDKLIGEWSNGKLVGTTDSNGFFETSLFHGDYDMTITHPSMMNSSMTQSIKVASTTGTSLETAMHIQCLVEAETPQYGGGIIVNPEFNCGLEGWAVFGQGKTEERRSDRGNRFIVAYNRTQPLDSFSQKVHLEEGKLYAFSGFPLLLCLFIKHNKQDKFFLRSTVSEGSETVTVVFRTHDDQLISGGIVAAKHGCWSMLKGGIVVNFSSPAELYFEASCFWIFLLQSKNTTVEIWVDNVSLQSFTKEQWRSHQDECIDKVRRRKVRVQVTDTNRAALAGATLSFKQTKTGFPLGCAMTKNVLTSTAYQNWFASRFTVTTFGNEMKWYSTEKHRGQENYSIPDAMVAFAKQNGISIRGHNIFWDNSKYQPWWVEYLPPEELRKASAQRIDSVVSRYAGQLIAWDVVNENLHFTFFEDKLGQNASASFFSRAYQLDPKTTLFMNEFNTLEYSKDTLASPEKYLQKLRQIQSFPGNEGMLAGIGLQSHFGSGQPNIPYMRASMDMLGATGLPLWLTEVDVAMDPNQVQYLEQILREGYSHPAVQGIIIWSGPQLDGCDRMCLTDNNYKNTPIGDVVDKLIDEWKSGTLVKTADSRGYFKISLFHGDYDVTVTHPATKNSASLSLKVAKEIPDKTVHLQIHA</sequence>
<evidence type="ECO:0000256" key="4">
    <source>
        <dbReference type="ARBA" id="ARBA00023277"/>
    </source>
</evidence>
<dbReference type="SMART" id="SM00633">
    <property type="entry name" value="Glyco_10"/>
    <property type="match status" value="2"/>
</dbReference>
<dbReference type="EMBL" id="JABCRI010000002">
    <property type="protein sequence ID" value="KAF8410228.1"/>
    <property type="molecule type" value="Genomic_DNA"/>
</dbReference>
<evidence type="ECO:0000256" key="3">
    <source>
        <dbReference type="ARBA" id="ARBA00022801"/>
    </source>
</evidence>
<dbReference type="Gene3D" id="3.20.20.80">
    <property type="entry name" value="Glycosidases"/>
    <property type="match status" value="2"/>
</dbReference>
<dbReference type="InterPro" id="IPR001000">
    <property type="entry name" value="GH10_dom"/>
</dbReference>
<accession>A0A834ZS22</accession>
<dbReference type="SUPFAM" id="SSF51445">
    <property type="entry name" value="(Trans)glycosidases"/>
    <property type="match status" value="2"/>
</dbReference>
<feature type="signal peptide" evidence="6">
    <location>
        <begin position="1"/>
        <end position="23"/>
    </location>
</feature>
<evidence type="ECO:0000256" key="5">
    <source>
        <dbReference type="ARBA" id="ARBA00023326"/>
    </source>
</evidence>
<keyword evidence="4" id="KW-0119">Carbohydrate metabolism</keyword>
<keyword evidence="5" id="KW-0624">Polysaccharide degradation</keyword>
<keyword evidence="2" id="KW-0677">Repeat</keyword>
<dbReference type="PANTHER" id="PTHR31490:SF52">
    <property type="entry name" value="ENDO-1,4-BETA-XYLANASE 5-RELATED"/>
    <property type="match status" value="1"/>
</dbReference>
<keyword evidence="3" id="KW-0378">Hydrolase</keyword>
<evidence type="ECO:0000313" key="8">
    <source>
        <dbReference type="EMBL" id="KAF8410228.1"/>
    </source>
</evidence>
<dbReference type="InterPro" id="IPR003305">
    <property type="entry name" value="CenC_carb-bd"/>
</dbReference>
<dbReference type="OrthoDB" id="3055998at2759"/>
<gene>
    <name evidence="8" type="ORF">HHK36_002751</name>
</gene>
<comment type="caution">
    <text evidence="8">The sequence shown here is derived from an EMBL/GenBank/DDBJ whole genome shotgun (WGS) entry which is preliminary data.</text>
</comment>
<organism evidence="8 9">
    <name type="scientific">Tetracentron sinense</name>
    <name type="common">Spur-leaf</name>
    <dbReference type="NCBI Taxonomy" id="13715"/>
    <lineage>
        <taxon>Eukaryota</taxon>
        <taxon>Viridiplantae</taxon>
        <taxon>Streptophyta</taxon>
        <taxon>Embryophyta</taxon>
        <taxon>Tracheophyta</taxon>
        <taxon>Spermatophyta</taxon>
        <taxon>Magnoliopsida</taxon>
        <taxon>Trochodendrales</taxon>
        <taxon>Trochodendraceae</taxon>
        <taxon>Tetracentron</taxon>
    </lineage>
</organism>
<dbReference type="OMA" id="MWITELD"/>
<protein>
    <recommendedName>
        <fullName evidence="7">GH10 domain-containing protein</fullName>
    </recommendedName>
</protein>
<feature type="domain" description="GH10" evidence="7">
    <location>
        <begin position="184"/>
        <end position="479"/>
    </location>
</feature>
<evidence type="ECO:0000259" key="7">
    <source>
        <dbReference type="PROSITE" id="PS51760"/>
    </source>
</evidence>
<dbReference type="PANTHER" id="PTHR31490">
    <property type="entry name" value="GLYCOSYL HYDROLASE"/>
    <property type="match status" value="1"/>
</dbReference>
<dbReference type="InterPro" id="IPR008979">
    <property type="entry name" value="Galactose-bd-like_sf"/>
</dbReference>
<dbReference type="InterPro" id="IPR017853">
    <property type="entry name" value="GH"/>
</dbReference>
<proteinExistence type="inferred from homology"/>
<dbReference type="PROSITE" id="PS51760">
    <property type="entry name" value="GH10_2"/>
    <property type="match status" value="2"/>
</dbReference>
<dbReference type="SUPFAM" id="SSF49785">
    <property type="entry name" value="Galactose-binding domain-like"/>
    <property type="match status" value="1"/>
</dbReference>
<reference evidence="8 9" key="1">
    <citation type="submission" date="2020-04" db="EMBL/GenBank/DDBJ databases">
        <title>Plant Genome Project.</title>
        <authorList>
            <person name="Zhang R.-G."/>
        </authorList>
    </citation>
    <scope>NUCLEOTIDE SEQUENCE [LARGE SCALE GENOMIC DNA]</scope>
    <source>
        <strain evidence="8">YNK0</strain>
        <tissue evidence="8">Leaf</tissue>
    </source>
</reference>
<keyword evidence="6" id="KW-0732">Signal</keyword>
<dbReference type="Pfam" id="PF02018">
    <property type="entry name" value="CBM_4_9"/>
    <property type="match status" value="1"/>
</dbReference>
<dbReference type="GO" id="GO:0000272">
    <property type="term" value="P:polysaccharide catabolic process"/>
    <property type="evidence" value="ECO:0007669"/>
    <property type="project" value="UniProtKB-KW"/>
</dbReference>
<evidence type="ECO:0000256" key="6">
    <source>
        <dbReference type="SAM" id="SignalP"/>
    </source>
</evidence>
<dbReference type="Gene3D" id="2.60.120.260">
    <property type="entry name" value="Galactose-binding domain-like"/>
    <property type="match status" value="2"/>
</dbReference>
<dbReference type="AlphaFoldDB" id="A0A834ZS22"/>
<dbReference type="Proteomes" id="UP000655225">
    <property type="component" value="Unassembled WGS sequence"/>
</dbReference>
<feature type="domain" description="GH10" evidence="7">
    <location>
        <begin position="746"/>
        <end position="1051"/>
    </location>
</feature>
<evidence type="ECO:0000256" key="1">
    <source>
        <dbReference type="ARBA" id="ARBA00007495"/>
    </source>
</evidence>
<dbReference type="GO" id="GO:0031176">
    <property type="term" value="F:endo-1,4-beta-xylanase activity"/>
    <property type="evidence" value="ECO:0007669"/>
    <property type="project" value="UniProtKB-ARBA"/>
</dbReference>
<evidence type="ECO:0000313" key="9">
    <source>
        <dbReference type="Proteomes" id="UP000655225"/>
    </source>
</evidence>
<dbReference type="InterPro" id="IPR044846">
    <property type="entry name" value="GH10"/>
</dbReference>
<keyword evidence="9" id="KW-1185">Reference proteome</keyword>
<feature type="chain" id="PRO_5032995848" description="GH10 domain-containing protein" evidence="6">
    <location>
        <begin position="24"/>
        <end position="1113"/>
    </location>
</feature>